<organism evidence="1 2">
    <name type="scientific">Pseudomonas anguilliseptica</name>
    <dbReference type="NCBI Taxonomy" id="53406"/>
    <lineage>
        <taxon>Bacteria</taxon>
        <taxon>Pseudomonadati</taxon>
        <taxon>Pseudomonadota</taxon>
        <taxon>Gammaproteobacteria</taxon>
        <taxon>Pseudomonadales</taxon>
        <taxon>Pseudomonadaceae</taxon>
        <taxon>Pseudomonas</taxon>
    </lineage>
</organism>
<dbReference type="Proteomes" id="UP000242849">
    <property type="component" value="Unassembled WGS sequence"/>
</dbReference>
<dbReference type="RefSeq" id="WP_090385835.1">
    <property type="nucleotide sequence ID" value="NZ_FNSC01000001.1"/>
</dbReference>
<dbReference type="InterPro" id="IPR012106">
    <property type="entry name" value="Phage_Mu_Gp1"/>
</dbReference>
<evidence type="ECO:0000313" key="2">
    <source>
        <dbReference type="Proteomes" id="UP000242849"/>
    </source>
</evidence>
<accession>A0A1H5FAT2</accession>
<keyword evidence="2" id="KW-1185">Reference proteome</keyword>
<reference evidence="2" key="1">
    <citation type="submission" date="2016-10" db="EMBL/GenBank/DDBJ databases">
        <authorList>
            <person name="Varghese N."/>
            <person name="Submissions S."/>
        </authorList>
    </citation>
    <scope>NUCLEOTIDE SEQUENCE [LARGE SCALE GENOMIC DNA]</scope>
    <source>
        <strain evidence="2">DSM 12111</strain>
    </source>
</reference>
<dbReference type="AlphaFoldDB" id="A0A1H5FAT2"/>
<protein>
    <submittedName>
        <fullName evidence="1">Mu-like prophage I protein</fullName>
    </submittedName>
</protein>
<sequence>MTNTDSSTAIAACTFEIKASDAAVQLLPAGAFKARDGRPKDVQNGHWFIDNRVAGRLIAKAASRATDLVIDYEHQTLNSAENGHAAPAAAWFKGGALEWREGWGLFATGVEWTKNAAAMIAGKEYRYLSPVFSYDKQTGEVLELHHVGLTNFPVLDGMSALSALAAARFNLTPQPGIQRSANQLVTEIREDIAWLKSQLPRHSVPAVEQLDETALAVCQAMGVLPEDYLAALNTQDC</sequence>
<dbReference type="EMBL" id="FNSC01000001">
    <property type="protein sequence ID" value="SEE00545.1"/>
    <property type="molecule type" value="Genomic_DNA"/>
</dbReference>
<dbReference type="Pfam" id="PF10123">
    <property type="entry name" value="Mu-like_Pro"/>
    <property type="match status" value="1"/>
</dbReference>
<name>A0A1H5FAT2_PSEAG</name>
<dbReference type="STRING" id="53406.SAMN05421553_3822"/>
<evidence type="ECO:0000313" key="1">
    <source>
        <dbReference type="EMBL" id="SEE00545.1"/>
    </source>
</evidence>
<gene>
    <name evidence="1" type="ORF">SAMN05421553_3822</name>
</gene>
<proteinExistence type="predicted"/>
<dbReference type="OrthoDB" id="2043985at2"/>